<keyword evidence="5" id="KW-0146">Chitin degradation</keyword>
<organism evidence="12 13">
    <name type="scientific">Aspergillus indologenus CBS 114.80</name>
    <dbReference type="NCBI Taxonomy" id="1450541"/>
    <lineage>
        <taxon>Eukaryota</taxon>
        <taxon>Fungi</taxon>
        <taxon>Dikarya</taxon>
        <taxon>Ascomycota</taxon>
        <taxon>Pezizomycotina</taxon>
        <taxon>Eurotiomycetes</taxon>
        <taxon>Eurotiomycetidae</taxon>
        <taxon>Eurotiales</taxon>
        <taxon>Aspergillaceae</taxon>
        <taxon>Aspergillus</taxon>
        <taxon>Aspergillus subgen. Circumdati</taxon>
    </lineage>
</organism>
<dbReference type="PROSITE" id="PS51910">
    <property type="entry name" value="GH18_2"/>
    <property type="match status" value="1"/>
</dbReference>
<evidence type="ECO:0000256" key="8">
    <source>
        <dbReference type="ARBA" id="ARBA00023326"/>
    </source>
</evidence>
<dbReference type="Gene3D" id="3.20.20.80">
    <property type="entry name" value="Glycosidases"/>
    <property type="match status" value="1"/>
</dbReference>
<evidence type="ECO:0000256" key="3">
    <source>
        <dbReference type="ARBA" id="ARBA00012729"/>
    </source>
</evidence>
<keyword evidence="13" id="KW-1185">Reference proteome</keyword>
<sequence length="1049" mass="115379">MTIAAALRNHVATEHAVALVAFAATDQPTAAMDAYPTVMLPQNPSPPDSSSSAGPTSKEKRKKVSVLTLQLILVIGYYEGWSANSKCHETKVTDLPLGSLTHLNFAFAYLDPNTYEVEPMESDMSWDLFDDVTAAKDYNSALKVFVSIGGWTFSDNGTDTQPLFGDIAADADSRSKFATNVLKFLNWYGFDGVDIDWEYPGAGDRGGKTRDTANYVKLLQELRSTFDNSGRDLGISFTAPSSYWYLKWFDIAGLLKYADWMNFMTYDLHGVWDKNNAIGNIIQGHTNLTEIKAAAELLWRVDTDPSQVVMGFGFYGRSFTLSDTSCATPGCPFGSGGDAGVCTDQSEYLAYYEIADILEKNPSITPVHDDAAAVLYFQWNDDQWISYDNGTTFKQKLDWAKEVGIGGSLIWASDQDDYLFTAHKALLGSSNVTKAQNQLQKKSTVSTQSVLKSAVSNGLNQNCYRGDECVDLSNPLVTCDSGYALVGYDKDKCRKSEKKWGQPICCATKSAPKTCQWRGGGKDCNGQCHSGEVELFRSGTGGGDYMGFKSQSGTSHCHRGDKAFCCTDNQFDDLTADCYWTGCSGSCKKDEVSVATAVDLNGKCWSWDGPQHYCCKSDPVPLLNCHWVGKGDCKDNTCNSAEVTLATDNQGGSRSGCNWYRKKALCCTPNGTPSSTCPASDNPCDDDPDSCLDPETGENLAKRDYHFDDGDYEYLDTGLHTLDKRVPRPKAVRRYIGAYSATFQSLGWPSAGSLYKGKAGKTVLQKVFDLNGYSCSRIGIQMLDPSSVGKGVELDTEHVVDRSQKSIVLTFMRTAVGGKLPSGTSLTTSVIDGAKWAKYWATSVSALKSAPSIMDGNSLVPNDRLYSVLGSNNYRDVFLKTEHLLNLVKGQLFYFLPDENGLLQNVIKQPQADTTFEKFLEAAAITGSGEDKFFWPIRRTIGVFSYLANEEVLSRINIVRQNFYTQCGYLADNVDGFENLPAIYKEFDQDYYDTTARLSREWVTQQLMMVALRFLGSSAPNAAAVQQTIELLRTHLDNIVVPALTELKS</sequence>
<evidence type="ECO:0000256" key="7">
    <source>
        <dbReference type="ARBA" id="ARBA00023295"/>
    </source>
</evidence>
<feature type="region of interest" description="Disordered" evidence="10">
    <location>
        <begin position="37"/>
        <end position="61"/>
    </location>
</feature>
<evidence type="ECO:0000256" key="4">
    <source>
        <dbReference type="ARBA" id="ARBA00022801"/>
    </source>
</evidence>
<reference evidence="12 13" key="1">
    <citation type="submission" date="2018-02" db="EMBL/GenBank/DDBJ databases">
        <title>The genomes of Aspergillus section Nigri reveals drivers in fungal speciation.</title>
        <authorList>
            <consortium name="DOE Joint Genome Institute"/>
            <person name="Vesth T.C."/>
            <person name="Nybo J."/>
            <person name="Theobald S."/>
            <person name="Brandl J."/>
            <person name="Frisvad J.C."/>
            <person name="Nielsen K.F."/>
            <person name="Lyhne E.K."/>
            <person name="Kogle M.E."/>
            <person name="Kuo A."/>
            <person name="Riley R."/>
            <person name="Clum A."/>
            <person name="Nolan M."/>
            <person name="Lipzen A."/>
            <person name="Salamov A."/>
            <person name="Henrissat B."/>
            <person name="Wiebenga A."/>
            <person name="De vries R.P."/>
            <person name="Grigoriev I.V."/>
            <person name="Mortensen U.H."/>
            <person name="Andersen M.R."/>
            <person name="Baker S.E."/>
        </authorList>
    </citation>
    <scope>NUCLEOTIDE SEQUENCE [LARGE SCALE GENOMIC DNA]</scope>
    <source>
        <strain evidence="12 13">CBS 114.80</strain>
    </source>
</reference>
<keyword evidence="4 9" id="KW-0378">Hydrolase</keyword>
<keyword evidence="7 9" id="KW-0326">Glycosidase</keyword>
<evidence type="ECO:0000256" key="9">
    <source>
        <dbReference type="RuleBase" id="RU000489"/>
    </source>
</evidence>
<gene>
    <name evidence="12" type="ORF">BP00DRAFT_499660</name>
</gene>
<dbReference type="SUPFAM" id="SSF54556">
    <property type="entry name" value="Chitinase insertion domain"/>
    <property type="match status" value="1"/>
</dbReference>
<accession>A0A2V5HN52</accession>
<feature type="domain" description="GH18" evidence="11">
    <location>
        <begin position="72"/>
        <end position="430"/>
    </location>
</feature>
<dbReference type="PROSITE" id="PS01095">
    <property type="entry name" value="GH18_1"/>
    <property type="match status" value="1"/>
</dbReference>
<evidence type="ECO:0000256" key="5">
    <source>
        <dbReference type="ARBA" id="ARBA00023024"/>
    </source>
</evidence>
<dbReference type="InterPro" id="IPR050314">
    <property type="entry name" value="Glycosyl_Hydrlase_18"/>
</dbReference>
<evidence type="ECO:0000313" key="13">
    <source>
        <dbReference type="Proteomes" id="UP000248817"/>
    </source>
</evidence>
<dbReference type="InterPro" id="IPR017853">
    <property type="entry name" value="GH"/>
</dbReference>
<evidence type="ECO:0000256" key="2">
    <source>
        <dbReference type="ARBA" id="ARBA00008682"/>
    </source>
</evidence>
<comment type="catalytic activity">
    <reaction evidence="1">
        <text>Random endo-hydrolysis of N-acetyl-beta-D-glucosaminide (1-&gt;4)-beta-linkages in chitin and chitodextrins.</text>
        <dbReference type="EC" id="3.2.1.14"/>
    </reaction>
</comment>
<evidence type="ECO:0000313" key="12">
    <source>
        <dbReference type="EMBL" id="PYI25221.1"/>
    </source>
</evidence>
<dbReference type="InterPro" id="IPR001579">
    <property type="entry name" value="Glyco_hydro_18_chit_AS"/>
</dbReference>
<dbReference type="Gene3D" id="3.10.50.10">
    <property type="match status" value="1"/>
</dbReference>
<dbReference type="GO" id="GO:0000272">
    <property type="term" value="P:polysaccharide catabolic process"/>
    <property type="evidence" value="ECO:0007669"/>
    <property type="project" value="UniProtKB-KW"/>
</dbReference>
<dbReference type="GO" id="GO:0008843">
    <property type="term" value="F:endochitinase activity"/>
    <property type="evidence" value="ECO:0007669"/>
    <property type="project" value="UniProtKB-EC"/>
</dbReference>
<name>A0A2V5HN52_9EURO</name>
<evidence type="ECO:0000256" key="10">
    <source>
        <dbReference type="SAM" id="MobiDB-lite"/>
    </source>
</evidence>
<keyword evidence="8" id="KW-0624">Polysaccharide degradation</keyword>
<dbReference type="Proteomes" id="UP000248817">
    <property type="component" value="Unassembled WGS sequence"/>
</dbReference>
<dbReference type="Pfam" id="PF00704">
    <property type="entry name" value="Glyco_hydro_18"/>
    <property type="match status" value="1"/>
</dbReference>
<protein>
    <recommendedName>
        <fullName evidence="3">chitinase</fullName>
        <ecNumber evidence="3">3.2.1.14</ecNumber>
    </recommendedName>
</protein>
<keyword evidence="6" id="KW-0119">Carbohydrate metabolism</keyword>
<dbReference type="InterPro" id="IPR001223">
    <property type="entry name" value="Glyco_hydro18_cat"/>
</dbReference>
<dbReference type="SUPFAM" id="SSF51445">
    <property type="entry name" value="(Trans)glycosidases"/>
    <property type="match status" value="1"/>
</dbReference>
<proteinExistence type="inferred from homology"/>
<dbReference type="EMBL" id="KZ825669">
    <property type="protein sequence ID" value="PYI25221.1"/>
    <property type="molecule type" value="Genomic_DNA"/>
</dbReference>
<evidence type="ECO:0000256" key="1">
    <source>
        <dbReference type="ARBA" id="ARBA00000822"/>
    </source>
</evidence>
<comment type="similarity">
    <text evidence="2">Belongs to the glycosyl hydrolase 18 family. Chitinase class V subfamily.</text>
</comment>
<dbReference type="SMART" id="SM00636">
    <property type="entry name" value="Glyco_18"/>
    <property type="match status" value="1"/>
</dbReference>
<dbReference type="PANTHER" id="PTHR11177:SF397">
    <property type="entry name" value="CHITINASE"/>
    <property type="match status" value="1"/>
</dbReference>
<evidence type="ECO:0000256" key="6">
    <source>
        <dbReference type="ARBA" id="ARBA00023277"/>
    </source>
</evidence>
<evidence type="ECO:0000259" key="11">
    <source>
        <dbReference type="PROSITE" id="PS51910"/>
    </source>
</evidence>
<dbReference type="InterPro" id="IPR029070">
    <property type="entry name" value="Chitinase_insertion_sf"/>
</dbReference>
<dbReference type="GO" id="GO:0008061">
    <property type="term" value="F:chitin binding"/>
    <property type="evidence" value="ECO:0007669"/>
    <property type="project" value="InterPro"/>
</dbReference>
<dbReference type="AlphaFoldDB" id="A0A2V5HN52"/>
<dbReference type="EC" id="3.2.1.14" evidence="3"/>
<dbReference type="InterPro" id="IPR011583">
    <property type="entry name" value="Chitinase_II/V-like_cat"/>
</dbReference>
<dbReference type="PANTHER" id="PTHR11177">
    <property type="entry name" value="CHITINASE"/>
    <property type="match status" value="1"/>
</dbReference>
<dbReference type="GO" id="GO:0006032">
    <property type="term" value="P:chitin catabolic process"/>
    <property type="evidence" value="ECO:0007669"/>
    <property type="project" value="UniProtKB-KW"/>
</dbReference>